<organism evidence="3">
    <name type="scientific">mine drainage metagenome</name>
    <dbReference type="NCBI Taxonomy" id="410659"/>
    <lineage>
        <taxon>unclassified sequences</taxon>
        <taxon>metagenomes</taxon>
        <taxon>ecological metagenomes</taxon>
    </lineage>
</organism>
<dbReference type="AlphaFoldDB" id="A0A1J5RG01"/>
<dbReference type="Pfam" id="PF00364">
    <property type="entry name" value="Biotin_lipoyl"/>
    <property type="match status" value="1"/>
</dbReference>
<dbReference type="SUPFAM" id="SSF51230">
    <property type="entry name" value="Single hybrid motif"/>
    <property type="match status" value="1"/>
</dbReference>
<comment type="caution">
    <text evidence="3">The sequence shown here is derived from an EMBL/GenBank/DDBJ whole genome shotgun (WGS) entry which is preliminary data.</text>
</comment>
<dbReference type="PROSITE" id="PS00189">
    <property type="entry name" value="LIPOYL"/>
    <property type="match status" value="1"/>
</dbReference>
<reference evidence="3" key="1">
    <citation type="submission" date="2016-10" db="EMBL/GenBank/DDBJ databases">
        <title>Sequence of Gallionella enrichment culture.</title>
        <authorList>
            <person name="Poehlein A."/>
            <person name="Muehling M."/>
            <person name="Daniel R."/>
        </authorList>
    </citation>
    <scope>NUCLEOTIDE SEQUENCE</scope>
</reference>
<gene>
    <name evidence="3" type="primary">gcdC_1</name>
    <name evidence="3" type="ORF">GALL_310780</name>
</gene>
<dbReference type="GO" id="GO:0016829">
    <property type="term" value="F:lyase activity"/>
    <property type="evidence" value="ECO:0007669"/>
    <property type="project" value="UniProtKB-KW"/>
</dbReference>
<sequence>MGSPVEIRMPKYPECWTSCGNCANGDIVVQSVLVSPGGTVKRDDTLIVLETGKVAIDIPSPYDGTITEVRVQEYDPIGEGEVIALIEVV</sequence>
<evidence type="ECO:0000313" key="3">
    <source>
        <dbReference type="EMBL" id="OIQ87053.1"/>
    </source>
</evidence>
<dbReference type="PROSITE" id="PS50968">
    <property type="entry name" value="BIOTINYL_LIPOYL"/>
    <property type="match status" value="1"/>
</dbReference>
<proteinExistence type="predicted"/>
<feature type="domain" description="Lipoyl-binding" evidence="2">
    <location>
        <begin position="4"/>
        <end position="87"/>
    </location>
</feature>
<name>A0A1J5RG01_9ZZZZ</name>
<evidence type="ECO:0000259" key="2">
    <source>
        <dbReference type="PROSITE" id="PS50968"/>
    </source>
</evidence>
<dbReference type="InterPro" id="IPR000089">
    <property type="entry name" value="Biotin_lipoyl"/>
</dbReference>
<dbReference type="CDD" id="cd06849">
    <property type="entry name" value="lipoyl_domain"/>
    <property type="match status" value="1"/>
</dbReference>
<keyword evidence="1" id="KW-0450">Lipoyl</keyword>
<dbReference type="InterPro" id="IPR003016">
    <property type="entry name" value="2-oxoA_DH_lipoyl-BS"/>
</dbReference>
<accession>A0A1J5RG01</accession>
<dbReference type="EMBL" id="MLJW01000443">
    <property type="protein sequence ID" value="OIQ87053.1"/>
    <property type="molecule type" value="Genomic_DNA"/>
</dbReference>
<dbReference type="EC" id="4.1.1.70" evidence="3"/>
<dbReference type="InterPro" id="IPR011053">
    <property type="entry name" value="Single_hybrid_motif"/>
</dbReference>
<protein>
    <submittedName>
        <fullName evidence="3">Glutaconyl-CoA decarboxylase subunit gamma</fullName>
        <ecNumber evidence="3">4.1.1.70</ecNumber>
    </submittedName>
</protein>
<keyword evidence="3" id="KW-0456">Lyase</keyword>
<evidence type="ECO:0000256" key="1">
    <source>
        <dbReference type="ARBA" id="ARBA00022823"/>
    </source>
</evidence>
<dbReference type="Gene3D" id="2.40.50.100">
    <property type="match status" value="1"/>
</dbReference>